<sequence length="997" mass="108585">MEVEKHNREASARDTLRKEKRKVPSESGFLRFMFVPTFGTLPTQFHVADTPAFLVGLEGEPADKNYQENARNRNKTVAEEQALGSGEKGKSDASGCINSGHSLFQPKEPHRSRQKMDRDDLFKAEFVFLTDSDEDTKTALGNGSGGERSKILETSCVSARGQENVPQLPLHPEPPYSPATQHKQSQLTPPLPASGHPSHTSPVVYFLSPTNLKVDHEVAPPAYPASSLQESYSQWQSANGSSIHQSSTYFHSTTSSSVPSSVVKRPSFPLHSLSDSDQLTSSSKANTHHADSEATSTPLSSRKDLSLSSQLLSSAANTLQSPSPRAHSPLPSKRLTTWSVVPISITAHVLSPSPKPVSSPLHGSSSTLCSANNPCSQMSSSGNLLMMPGGKSSLPTRLSLLTAILKSGSSPKRPFSPASCPATFSPNSLGSSTLTLDQKFRTTPPTPKKSPSSFSVRSTSPSHDECHLSVFSNTPNHTSLSSKSSPHLRSRSLSPKNHLDIRAMSPDKLRPLSPTISSYRKTVVSPLLHPKQPHLSLPPSTPRKGARSPAHRTHGPENLKKVHTYSPTFTAKSIPVSVSLTNPRDLGSYPSEKGCLSPAWQHSSAQPKERFPQASSKDPHPTSPTSICSPHWPFSHTDSTSPPRPDCKLKPSSAQRNSSSVHSNFRACPPSSRPRTPAGTHQGSPTVVHSPYSLWSRSRELNSPLSFSLPSDSENQIPQIRTSYKAFAAIPTNTLLLEQKALDEPTKPEALVEDKTLDTHSEMCSPAQLRQQTEELCAAIDQVLQDPLAKHQQDSSPRSLQNLFDSDVGKPSTALQRSAGRETRYANLYLSGPAATESQKTKPGVIRPTLVKAKIMVKEEEPIQPNPFKKYLEETSDPETEEDSSLVQPFPPTKPKPTTKSTLHPLPVSHADSLTPGPFNHLGSTFGDIHEYSYTPYQRNALYKKLCSVRAKDKPRLPPYQDKKDLSKGNFPDPVSPHSRSHSLLREDLGNDFAKPS</sequence>
<dbReference type="PANTHER" id="PTHR31514:SF1">
    <property type="entry name" value="MUSCULAR LMNA-INTERACTING PROTEIN"/>
    <property type="match status" value="1"/>
</dbReference>
<feature type="region of interest" description="Disordered" evidence="1">
    <location>
        <begin position="589"/>
        <end position="687"/>
    </location>
</feature>
<proteinExistence type="predicted"/>
<feature type="compositionally biased region" description="Basic and acidic residues" evidence="1">
    <location>
        <begin position="107"/>
        <end position="116"/>
    </location>
</feature>
<feature type="region of interest" description="Disordered" evidence="1">
    <location>
        <begin position="1"/>
        <end position="24"/>
    </location>
</feature>
<feature type="compositionally biased region" description="Acidic residues" evidence="1">
    <location>
        <begin position="874"/>
        <end position="884"/>
    </location>
</feature>
<feature type="region of interest" description="Disordered" evidence="1">
    <location>
        <begin position="952"/>
        <end position="997"/>
    </location>
</feature>
<name>A0ABM5GFS9_9SAUR</name>
<feature type="region of interest" description="Disordered" evidence="1">
    <location>
        <begin position="788"/>
        <end position="820"/>
    </location>
</feature>
<dbReference type="GeneID" id="110073011"/>
<protein>
    <submittedName>
        <fullName evidence="3">Muscular LMNA-interacting protein isoform X3</fullName>
    </submittedName>
</protein>
<feature type="compositionally biased region" description="Low complexity" evidence="1">
    <location>
        <begin position="246"/>
        <end position="263"/>
    </location>
</feature>
<feature type="compositionally biased region" description="Low complexity" evidence="1">
    <location>
        <begin position="479"/>
        <end position="496"/>
    </location>
</feature>
<dbReference type="Proteomes" id="UP001652642">
    <property type="component" value="Chromosome 1"/>
</dbReference>
<dbReference type="Pfam" id="PF15274">
    <property type="entry name" value="MLIP"/>
    <property type="match status" value="1"/>
</dbReference>
<feature type="compositionally biased region" description="Basic and acidic residues" evidence="1">
    <location>
        <begin position="1"/>
        <end position="17"/>
    </location>
</feature>
<keyword evidence="2" id="KW-1185">Reference proteome</keyword>
<feature type="region of interest" description="Disordered" evidence="1">
    <location>
        <begin position="160"/>
        <end position="198"/>
    </location>
</feature>
<dbReference type="RefSeq" id="XP_072856519.1">
    <property type="nucleotide sequence ID" value="XM_073000418.1"/>
</dbReference>
<feature type="compositionally biased region" description="Low complexity" evidence="1">
    <location>
        <begin position="449"/>
        <end position="461"/>
    </location>
</feature>
<feature type="compositionally biased region" description="Polar residues" evidence="1">
    <location>
        <begin position="178"/>
        <end position="188"/>
    </location>
</feature>
<evidence type="ECO:0000313" key="2">
    <source>
        <dbReference type="Proteomes" id="UP001652642"/>
    </source>
</evidence>
<evidence type="ECO:0000256" key="1">
    <source>
        <dbReference type="SAM" id="MobiDB-lite"/>
    </source>
</evidence>
<accession>A0ABM5GFS9</accession>
<feature type="compositionally biased region" description="Polar residues" evidence="1">
    <location>
        <begin position="422"/>
        <end position="436"/>
    </location>
</feature>
<feature type="compositionally biased region" description="Basic residues" evidence="1">
    <location>
        <begin position="544"/>
        <end position="553"/>
    </location>
</feature>
<dbReference type="InterPro" id="IPR029331">
    <property type="entry name" value="MLIP"/>
</dbReference>
<organism evidence="2 3">
    <name type="scientific">Pogona vitticeps</name>
    <name type="common">central bearded dragon</name>
    <dbReference type="NCBI Taxonomy" id="103695"/>
    <lineage>
        <taxon>Eukaryota</taxon>
        <taxon>Metazoa</taxon>
        <taxon>Chordata</taxon>
        <taxon>Craniata</taxon>
        <taxon>Vertebrata</taxon>
        <taxon>Euteleostomi</taxon>
        <taxon>Lepidosauria</taxon>
        <taxon>Squamata</taxon>
        <taxon>Bifurcata</taxon>
        <taxon>Unidentata</taxon>
        <taxon>Episquamata</taxon>
        <taxon>Toxicofera</taxon>
        <taxon>Iguania</taxon>
        <taxon>Acrodonta</taxon>
        <taxon>Agamidae</taxon>
        <taxon>Amphibolurinae</taxon>
        <taxon>Pogona</taxon>
    </lineage>
</organism>
<reference evidence="3" key="2">
    <citation type="submission" date="2025-08" db="UniProtKB">
        <authorList>
            <consortium name="RefSeq"/>
        </authorList>
    </citation>
    <scope>IDENTIFICATION</scope>
</reference>
<feature type="region of interest" description="Disordered" evidence="1">
    <location>
        <begin position="409"/>
        <end position="514"/>
    </location>
</feature>
<gene>
    <name evidence="3" type="primary">MLIP</name>
</gene>
<feature type="region of interest" description="Disordered" evidence="1">
    <location>
        <begin position="866"/>
        <end position="903"/>
    </location>
</feature>
<reference evidence="2" key="1">
    <citation type="submission" date="2025-05" db="UniProtKB">
        <authorList>
            <consortium name="RefSeq"/>
        </authorList>
    </citation>
    <scope>NUCLEOTIDE SEQUENCE [LARGE SCALE GENOMIC DNA]</scope>
</reference>
<feature type="compositionally biased region" description="Basic and acidic residues" evidence="1">
    <location>
        <begin position="952"/>
        <end position="967"/>
    </location>
</feature>
<feature type="compositionally biased region" description="Polar residues" evidence="1">
    <location>
        <begin position="652"/>
        <end position="663"/>
    </location>
</feature>
<feature type="region of interest" description="Disordered" evidence="1">
    <location>
        <begin position="244"/>
        <end position="332"/>
    </location>
</feature>
<feature type="region of interest" description="Disordered" evidence="1">
    <location>
        <begin position="65"/>
        <end position="116"/>
    </location>
</feature>
<feature type="compositionally biased region" description="Basic and acidic residues" evidence="1">
    <location>
        <begin position="497"/>
        <end position="510"/>
    </location>
</feature>
<evidence type="ECO:0000313" key="3">
    <source>
        <dbReference type="RefSeq" id="XP_072856519.1"/>
    </source>
</evidence>
<dbReference type="PANTHER" id="PTHR31514">
    <property type="entry name" value="MUSCULAR LMNA-INTERACTING PROTEIN MLIP"/>
    <property type="match status" value="1"/>
</dbReference>
<feature type="region of interest" description="Disordered" evidence="1">
    <location>
        <begin position="526"/>
        <end position="566"/>
    </location>
</feature>
<feature type="compositionally biased region" description="Low complexity" evidence="1">
    <location>
        <begin position="272"/>
        <end position="283"/>
    </location>
</feature>
<feature type="compositionally biased region" description="Polar residues" evidence="1">
    <location>
        <begin position="794"/>
        <end position="804"/>
    </location>
</feature>